<proteinExistence type="inferred from homology"/>
<organism evidence="6 7">
    <name type="scientific">Aspergillus cavernicola</name>
    <dbReference type="NCBI Taxonomy" id="176166"/>
    <lineage>
        <taxon>Eukaryota</taxon>
        <taxon>Fungi</taxon>
        <taxon>Dikarya</taxon>
        <taxon>Ascomycota</taxon>
        <taxon>Pezizomycotina</taxon>
        <taxon>Eurotiomycetes</taxon>
        <taxon>Eurotiomycetidae</taxon>
        <taxon>Eurotiales</taxon>
        <taxon>Aspergillaceae</taxon>
        <taxon>Aspergillus</taxon>
        <taxon>Aspergillus subgen. Nidulantes</taxon>
    </lineage>
</organism>
<feature type="chain" id="PRO_5047168980" evidence="3">
    <location>
        <begin position="20"/>
        <end position="508"/>
    </location>
</feature>
<dbReference type="PANTHER" id="PTHR43248">
    <property type="entry name" value="2-SUCCINYL-6-HYDROXY-2,4-CYCLOHEXADIENE-1-CARBOXYLATE SYNTHASE"/>
    <property type="match status" value="1"/>
</dbReference>
<protein>
    <submittedName>
        <fullName evidence="6">TAP-like protein-domain-containing protein</fullName>
    </submittedName>
</protein>
<dbReference type="EMBL" id="JBFXLS010000058">
    <property type="protein sequence ID" value="KAL2822369.1"/>
    <property type="molecule type" value="Genomic_DNA"/>
</dbReference>
<dbReference type="SUPFAM" id="SSF53474">
    <property type="entry name" value="alpha/beta-Hydrolases"/>
    <property type="match status" value="1"/>
</dbReference>
<feature type="domain" description="AB hydrolase-1" evidence="4">
    <location>
        <begin position="77"/>
        <end position="231"/>
    </location>
</feature>
<name>A0ABR4I3N3_9EURO</name>
<keyword evidence="2" id="KW-0378">Hydrolase</keyword>
<evidence type="ECO:0000313" key="6">
    <source>
        <dbReference type="EMBL" id="KAL2822369.1"/>
    </source>
</evidence>
<dbReference type="Gene3D" id="3.40.50.1820">
    <property type="entry name" value="alpha/beta hydrolase"/>
    <property type="match status" value="1"/>
</dbReference>
<evidence type="ECO:0000259" key="5">
    <source>
        <dbReference type="Pfam" id="PF08386"/>
    </source>
</evidence>
<gene>
    <name evidence="6" type="ORF">BDW59DRAFT_180902</name>
</gene>
<evidence type="ECO:0000256" key="1">
    <source>
        <dbReference type="ARBA" id="ARBA00010088"/>
    </source>
</evidence>
<dbReference type="InterPro" id="IPR000073">
    <property type="entry name" value="AB_hydrolase_1"/>
</dbReference>
<evidence type="ECO:0000256" key="3">
    <source>
        <dbReference type="SAM" id="SignalP"/>
    </source>
</evidence>
<dbReference type="Pfam" id="PF00561">
    <property type="entry name" value="Abhydrolase_1"/>
    <property type="match status" value="1"/>
</dbReference>
<dbReference type="PANTHER" id="PTHR43248:SF25">
    <property type="entry name" value="AB HYDROLASE-1 DOMAIN-CONTAINING PROTEIN-RELATED"/>
    <property type="match status" value="1"/>
</dbReference>
<evidence type="ECO:0000256" key="2">
    <source>
        <dbReference type="ARBA" id="ARBA00022801"/>
    </source>
</evidence>
<evidence type="ECO:0000313" key="7">
    <source>
        <dbReference type="Proteomes" id="UP001610335"/>
    </source>
</evidence>
<accession>A0ABR4I3N3</accession>
<keyword evidence="7" id="KW-1185">Reference proteome</keyword>
<feature type="signal peptide" evidence="3">
    <location>
        <begin position="1"/>
        <end position="19"/>
    </location>
</feature>
<dbReference type="Pfam" id="PF08386">
    <property type="entry name" value="Abhydrolase_4"/>
    <property type="match status" value="1"/>
</dbReference>
<evidence type="ECO:0000259" key="4">
    <source>
        <dbReference type="Pfam" id="PF00561"/>
    </source>
</evidence>
<dbReference type="Proteomes" id="UP001610335">
    <property type="component" value="Unassembled WGS sequence"/>
</dbReference>
<keyword evidence="3" id="KW-0732">Signal</keyword>
<dbReference type="InterPro" id="IPR029058">
    <property type="entry name" value="AB_hydrolase_fold"/>
</dbReference>
<comment type="similarity">
    <text evidence="1">Belongs to the peptidase S33 family.</text>
</comment>
<feature type="domain" description="Peptidase S33 tripeptidyl aminopeptidase-like C-terminal" evidence="5">
    <location>
        <begin position="378"/>
        <end position="479"/>
    </location>
</feature>
<reference evidence="6 7" key="1">
    <citation type="submission" date="2024-07" db="EMBL/GenBank/DDBJ databases">
        <title>Section-level genome sequencing and comparative genomics of Aspergillus sections Usti and Cavernicolus.</title>
        <authorList>
            <consortium name="Lawrence Berkeley National Laboratory"/>
            <person name="Nybo J.L."/>
            <person name="Vesth T.C."/>
            <person name="Theobald S."/>
            <person name="Frisvad J.C."/>
            <person name="Larsen T.O."/>
            <person name="Kjaerboelling I."/>
            <person name="Rothschild-Mancinelli K."/>
            <person name="Lyhne E.K."/>
            <person name="Kogle M.E."/>
            <person name="Barry K."/>
            <person name="Clum A."/>
            <person name="Na H."/>
            <person name="Ledsgaard L."/>
            <person name="Lin J."/>
            <person name="Lipzen A."/>
            <person name="Kuo A."/>
            <person name="Riley R."/>
            <person name="Mondo S."/>
            <person name="LaButti K."/>
            <person name="Haridas S."/>
            <person name="Pangalinan J."/>
            <person name="Salamov A.A."/>
            <person name="Simmons B.A."/>
            <person name="Magnuson J.K."/>
            <person name="Chen J."/>
            <person name="Drula E."/>
            <person name="Henrissat B."/>
            <person name="Wiebenga A."/>
            <person name="Lubbers R.J."/>
            <person name="Gomes A.C."/>
            <person name="Makela M.R."/>
            <person name="Stajich J."/>
            <person name="Grigoriev I.V."/>
            <person name="Mortensen U.H."/>
            <person name="De vries R.P."/>
            <person name="Baker S.E."/>
            <person name="Andersen M.R."/>
        </authorList>
    </citation>
    <scope>NUCLEOTIDE SEQUENCE [LARGE SCALE GENOMIC DNA]</scope>
    <source>
        <strain evidence="6 7">CBS 600.67</strain>
    </source>
</reference>
<dbReference type="InterPro" id="IPR013595">
    <property type="entry name" value="Pept_S33_TAP-like_C"/>
</dbReference>
<comment type="caution">
    <text evidence="6">The sequence shown here is derived from an EMBL/GenBank/DDBJ whole genome shotgun (WGS) entry which is preliminary data.</text>
</comment>
<dbReference type="InterPro" id="IPR051601">
    <property type="entry name" value="Serine_prot/Carboxylest_S33"/>
</dbReference>
<sequence>MVSFRTLLPMLALLATAECTINWTRCDPVQFDSSTVPVPFQCGTLDVPFDYTSHNSSEKLTLKLVKAPAPLKSKGSILFHMGGPGLPNRGDFSTVAPTLIPLTGGDHDLIAFDSRGTVDTIPLRCHKDPVQQFRMFMNQQASNASETGAAVLWARGAADSAACAANAGPAGSVMTTAFVARDLISVVDALDEDGMLRFWGFSYGTTLGATVAAMFPERVDRMILDAVQNVHEYYHAQANFEEWEVSDQLFSTIFTSCIDAGPELCQLAAYNKTAEELETAAWELLDTIKHQPIAIGQLVKMWPTVVAMIDILAFGGEGPLETLLGSMPVINITATNTPTLVSGDNALGGIYCSDNQVRTQNFDDFAPAIDKLYSTSRVMGDIAMGSYMRCQQWKIKPKETYTGSFDVQTKNPVLFIENVHDGHTPLKSAYNVSSGYEGSVVLEVDGYGHGSTAAPSACTLRTVNAYWANGTLPEAGTRCDRDIEPYMLGWWPEVFKEAGVNATWINDE</sequence>